<feature type="transmembrane region" description="Helical" evidence="8">
    <location>
        <begin position="59"/>
        <end position="76"/>
    </location>
</feature>
<feature type="transmembrane region" description="Helical" evidence="8">
    <location>
        <begin position="17"/>
        <end position="39"/>
    </location>
</feature>
<comment type="subcellular location">
    <subcellularLocation>
        <location evidence="1">Cell membrane</location>
        <topology evidence="1">Multi-pass membrane protein</topology>
    </subcellularLocation>
</comment>
<evidence type="ECO:0000256" key="5">
    <source>
        <dbReference type="ARBA" id="ARBA00022692"/>
    </source>
</evidence>
<feature type="transmembrane region" description="Helical" evidence="8">
    <location>
        <begin position="141"/>
        <end position="163"/>
    </location>
</feature>
<evidence type="ECO:0000256" key="3">
    <source>
        <dbReference type="ARBA" id="ARBA00022448"/>
    </source>
</evidence>
<dbReference type="CDD" id="cd17503">
    <property type="entry name" value="MFS_LmrB_MDR_like"/>
    <property type="match status" value="1"/>
</dbReference>
<feature type="domain" description="Major facilitator superfamily (MFS) profile" evidence="9">
    <location>
        <begin position="17"/>
        <end position="461"/>
    </location>
</feature>
<dbReference type="NCBIfam" id="TIGR00711">
    <property type="entry name" value="efflux_EmrB"/>
    <property type="match status" value="1"/>
</dbReference>
<evidence type="ECO:0000313" key="11">
    <source>
        <dbReference type="Proteomes" id="UP001500689"/>
    </source>
</evidence>
<keyword evidence="11" id="KW-1185">Reference proteome</keyword>
<feature type="transmembrane region" description="Helical" evidence="8">
    <location>
        <begin position="206"/>
        <end position="227"/>
    </location>
</feature>
<evidence type="ECO:0000259" key="9">
    <source>
        <dbReference type="PROSITE" id="PS50850"/>
    </source>
</evidence>
<proteinExistence type="inferred from homology"/>
<dbReference type="InterPro" id="IPR036259">
    <property type="entry name" value="MFS_trans_sf"/>
</dbReference>
<dbReference type="PANTHER" id="PTHR42718">
    <property type="entry name" value="MAJOR FACILITATOR SUPERFAMILY MULTIDRUG TRANSPORTER MFSC"/>
    <property type="match status" value="1"/>
</dbReference>
<feature type="transmembrane region" description="Helical" evidence="8">
    <location>
        <begin position="438"/>
        <end position="456"/>
    </location>
</feature>
<dbReference type="PROSITE" id="PS50850">
    <property type="entry name" value="MFS"/>
    <property type="match status" value="1"/>
</dbReference>
<dbReference type="PRINTS" id="PR01036">
    <property type="entry name" value="TCRTETB"/>
</dbReference>
<feature type="transmembrane region" description="Helical" evidence="8">
    <location>
        <begin position="274"/>
        <end position="300"/>
    </location>
</feature>
<feature type="transmembrane region" description="Helical" evidence="8">
    <location>
        <begin position="233"/>
        <end position="253"/>
    </location>
</feature>
<dbReference type="InterPro" id="IPR020846">
    <property type="entry name" value="MFS_dom"/>
</dbReference>
<feature type="transmembrane region" description="Helical" evidence="8">
    <location>
        <begin position="108"/>
        <end position="129"/>
    </location>
</feature>
<keyword evidence="7 8" id="KW-0472">Membrane</keyword>
<dbReference type="PANTHER" id="PTHR42718:SF9">
    <property type="entry name" value="MAJOR FACILITATOR SUPERFAMILY MULTIDRUG TRANSPORTER MFSC"/>
    <property type="match status" value="1"/>
</dbReference>
<evidence type="ECO:0000256" key="8">
    <source>
        <dbReference type="SAM" id="Phobius"/>
    </source>
</evidence>
<evidence type="ECO:0000256" key="1">
    <source>
        <dbReference type="ARBA" id="ARBA00004651"/>
    </source>
</evidence>
<dbReference type="RefSeq" id="WP_344860407.1">
    <property type="nucleotide sequence ID" value="NZ_BAAAZN010000006.1"/>
</dbReference>
<comment type="caution">
    <text evidence="10">The sequence shown here is derived from an EMBL/GenBank/DDBJ whole genome shotgun (WGS) entry which is preliminary data.</text>
</comment>
<protein>
    <submittedName>
        <fullName evidence="10">MDR family MFS transporter</fullName>
    </submittedName>
</protein>
<reference evidence="11" key="1">
    <citation type="journal article" date="2019" name="Int. J. Syst. Evol. Microbiol.">
        <title>The Global Catalogue of Microorganisms (GCM) 10K type strain sequencing project: providing services to taxonomists for standard genome sequencing and annotation.</title>
        <authorList>
            <consortium name="The Broad Institute Genomics Platform"/>
            <consortium name="The Broad Institute Genome Sequencing Center for Infectious Disease"/>
            <person name="Wu L."/>
            <person name="Ma J."/>
        </authorList>
    </citation>
    <scope>NUCLEOTIDE SEQUENCE [LARGE SCALE GENOMIC DNA]</scope>
    <source>
        <strain evidence="11">JCM 16898</strain>
    </source>
</reference>
<organism evidence="10 11">
    <name type="scientific">Amycolatopsis ultiminotia</name>
    <dbReference type="NCBI Taxonomy" id="543629"/>
    <lineage>
        <taxon>Bacteria</taxon>
        <taxon>Bacillati</taxon>
        <taxon>Actinomycetota</taxon>
        <taxon>Actinomycetes</taxon>
        <taxon>Pseudonocardiales</taxon>
        <taxon>Pseudonocardiaceae</taxon>
        <taxon>Amycolatopsis</taxon>
    </lineage>
</organism>
<feature type="transmembrane region" description="Helical" evidence="8">
    <location>
        <begin position="83"/>
        <end position="102"/>
    </location>
</feature>
<accession>A0ABP6W4K6</accession>
<dbReference type="Proteomes" id="UP001500689">
    <property type="component" value="Unassembled WGS sequence"/>
</dbReference>
<keyword evidence="3" id="KW-0813">Transport</keyword>
<feature type="transmembrane region" description="Helical" evidence="8">
    <location>
        <begin position="405"/>
        <end position="426"/>
    </location>
</feature>
<dbReference type="InterPro" id="IPR004638">
    <property type="entry name" value="EmrB-like"/>
</dbReference>
<keyword evidence="4" id="KW-1003">Cell membrane</keyword>
<sequence>MTQHPSENGLDPALRRLIAVLLLGGIMGILDGSMAAVAIDALRHTFHSSLATISWVSTGYLLALTVTIPVTAWAVDRMGARRLWLAGLVLFLIGSVASGLSPGIGSLIVFRVVQGIGAGILDPLMLTLLARAAGPARVGRVMGVMGVAGSSGPVLGPVLGGMILQYLDWRWMFLVNVPIVVAAFALSRRILPPDAAAGRTVTPLDVLGVALVGPGVAAGVLALSESAQRGTFAAWPVLLSLTAAVVLLGGYAVHALRRRSAPPLIELRMFASRAFSASVGTGALSGLATFASLFLIPLYYQQVRGHGVFAAGLLLAPLGVGSAISMPLSGRLSDRFGSRVPVRIGAGIALLSSIGFGRLTADTNHAWLAVLAFALGFGLGSVGAPTIGSLYRTLPPAQVAQGSSVLYMLNQLGASIGIALVALIVQNAASPLTGFRTAYWWIVAALTVTLLVSPLIPGRPAPAGSPAGLREAK</sequence>
<feature type="transmembrane region" description="Helical" evidence="8">
    <location>
        <begin position="306"/>
        <end position="328"/>
    </location>
</feature>
<evidence type="ECO:0000256" key="7">
    <source>
        <dbReference type="ARBA" id="ARBA00023136"/>
    </source>
</evidence>
<keyword evidence="6 8" id="KW-1133">Transmembrane helix</keyword>
<comment type="similarity">
    <text evidence="2">Belongs to the major facilitator superfamily. EmrB family.</text>
</comment>
<dbReference type="Gene3D" id="1.20.1250.20">
    <property type="entry name" value="MFS general substrate transporter like domains"/>
    <property type="match status" value="2"/>
</dbReference>
<dbReference type="SUPFAM" id="SSF103473">
    <property type="entry name" value="MFS general substrate transporter"/>
    <property type="match status" value="1"/>
</dbReference>
<evidence type="ECO:0000256" key="2">
    <source>
        <dbReference type="ARBA" id="ARBA00008537"/>
    </source>
</evidence>
<dbReference type="Pfam" id="PF07690">
    <property type="entry name" value="MFS_1"/>
    <property type="match status" value="1"/>
</dbReference>
<keyword evidence="5 8" id="KW-0812">Transmembrane</keyword>
<gene>
    <name evidence="10" type="ORF">GCM10022222_32140</name>
</gene>
<feature type="transmembrane region" description="Helical" evidence="8">
    <location>
        <begin position="169"/>
        <end position="186"/>
    </location>
</feature>
<feature type="transmembrane region" description="Helical" evidence="8">
    <location>
        <begin position="365"/>
        <end position="384"/>
    </location>
</feature>
<evidence type="ECO:0000256" key="4">
    <source>
        <dbReference type="ARBA" id="ARBA00022475"/>
    </source>
</evidence>
<name>A0ABP6W4K6_9PSEU</name>
<evidence type="ECO:0000256" key="6">
    <source>
        <dbReference type="ARBA" id="ARBA00022989"/>
    </source>
</evidence>
<dbReference type="InterPro" id="IPR011701">
    <property type="entry name" value="MFS"/>
</dbReference>
<dbReference type="EMBL" id="BAAAZN010000006">
    <property type="protein sequence ID" value="GAA3546049.1"/>
    <property type="molecule type" value="Genomic_DNA"/>
</dbReference>
<evidence type="ECO:0000313" key="10">
    <source>
        <dbReference type="EMBL" id="GAA3546049.1"/>
    </source>
</evidence>